<keyword evidence="1" id="KW-1133">Transmembrane helix</keyword>
<organism evidence="2 3">
    <name type="scientific">Dongia rigui</name>
    <dbReference type="NCBI Taxonomy" id="940149"/>
    <lineage>
        <taxon>Bacteria</taxon>
        <taxon>Pseudomonadati</taxon>
        <taxon>Pseudomonadota</taxon>
        <taxon>Alphaproteobacteria</taxon>
        <taxon>Rhodospirillales</taxon>
        <taxon>Dongiaceae</taxon>
        <taxon>Dongia</taxon>
    </lineage>
</organism>
<dbReference type="RefSeq" id="WP_320499340.1">
    <property type="nucleotide sequence ID" value="NZ_JAXCLX010000001.1"/>
</dbReference>
<evidence type="ECO:0000313" key="3">
    <source>
        <dbReference type="Proteomes" id="UP001271769"/>
    </source>
</evidence>
<accession>A0ABU5DUJ6</accession>
<feature type="transmembrane region" description="Helical" evidence="1">
    <location>
        <begin position="79"/>
        <end position="99"/>
    </location>
</feature>
<feature type="transmembrane region" description="Helical" evidence="1">
    <location>
        <begin position="52"/>
        <end position="73"/>
    </location>
</feature>
<evidence type="ECO:0000256" key="1">
    <source>
        <dbReference type="SAM" id="Phobius"/>
    </source>
</evidence>
<comment type="caution">
    <text evidence="2">The sequence shown here is derived from an EMBL/GenBank/DDBJ whole genome shotgun (WGS) entry which is preliminary data.</text>
</comment>
<gene>
    <name evidence="2" type="ORF">SMD31_03510</name>
</gene>
<feature type="transmembrane region" description="Helical" evidence="1">
    <location>
        <begin position="210"/>
        <end position="228"/>
    </location>
</feature>
<feature type="transmembrane region" description="Helical" evidence="1">
    <location>
        <begin position="173"/>
        <end position="198"/>
    </location>
</feature>
<feature type="transmembrane region" description="Helical" evidence="1">
    <location>
        <begin position="234"/>
        <end position="256"/>
    </location>
</feature>
<evidence type="ECO:0000313" key="2">
    <source>
        <dbReference type="EMBL" id="MDY0870969.1"/>
    </source>
</evidence>
<keyword evidence="3" id="KW-1185">Reference proteome</keyword>
<sequence length="273" mass="30040">MARSDTSRDAQGLRYTSIIGIDLELPVNQVTVEQPWRWLLAGWQDFVRAGSVSLFFGIGIALISALLIFGFWQSDLRPYAFPLAAGFFFMAPLLAVAFYEISRRLEKGLPLNVVDIALSWRPHAGQLFTMGLIMMFLHLAWERIAMLIYAGFFNVELASWEHFLGAVLFSTDGIPFLMVGTAVGGVLAVMAFAIGVVAFPMLTDRDCGSLKAIVTSICATVVNWRVLIGWGALIVLFTVAGIATFCIGLVVTMPLIGHASWHAYRDLVETKND</sequence>
<proteinExistence type="predicted"/>
<feature type="transmembrane region" description="Helical" evidence="1">
    <location>
        <begin position="127"/>
        <end position="153"/>
    </location>
</feature>
<keyword evidence="1" id="KW-0812">Transmembrane</keyword>
<dbReference type="InterPro" id="IPR018692">
    <property type="entry name" value="DUF2189"/>
</dbReference>
<reference evidence="2 3" key="1">
    <citation type="journal article" date="2013" name="Antonie Van Leeuwenhoek">
        <title>Dongia rigui sp. nov., isolated from freshwater of a large wetland in Korea.</title>
        <authorList>
            <person name="Baik K.S."/>
            <person name="Hwang Y.M."/>
            <person name="Choi J.S."/>
            <person name="Kwon J."/>
            <person name="Seong C.N."/>
        </authorList>
    </citation>
    <scope>NUCLEOTIDE SEQUENCE [LARGE SCALE GENOMIC DNA]</scope>
    <source>
        <strain evidence="2 3">04SU4-P</strain>
    </source>
</reference>
<protein>
    <submittedName>
        <fullName evidence="2">DUF2189 domain-containing protein</fullName>
    </submittedName>
</protein>
<dbReference type="Proteomes" id="UP001271769">
    <property type="component" value="Unassembled WGS sequence"/>
</dbReference>
<keyword evidence="1" id="KW-0472">Membrane</keyword>
<dbReference type="EMBL" id="JAXCLX010000001">
    <property type="protein sequence ID" value="MDY0870969.1"/>
    <property type="molecule type" value="Genomic_DNA"/>
</dbReference>
<dbReference type="Pfam" id="PF09955">
    <property type="entry name" value="DUF2189"/>
    <property type="match status" value="1"/>
</dbReference>
<name>A0ABU5DUJ6_9PROT</name>